<dbReference type="EMBL" id="JAAMFI010000003">
    <property type="protein sequence ID" value="MBS9335506.1"/>
    <property type="molecule type" value="Genomic_DNA"/>
</dbReference>
<evidence type="ECO:0000313" key="3">
    <source>
        <dbReference type="Proteomes" id="UP001519418"/>
    </source>
</evidence>
<keyword evidence="1" id="KW-1133">Transmembrane helix</keyword>
<dbReference type="Proteomes" id="UP001519418">
    <property type="component" value="Unassembled WGS sequence"/>
</dbReference>
<keyword evidence="1" id="KW-0472">Membrane</keyword>
<reference evidence="2 3" key="1">
    <citation type="submission" date="2020-02" db="EMBL/GenBank/DDBJ databases">
        <title>Fructobacillus sp. isolated from paper mulberry of Taiwan.</title>
        <authorList>
            <person name="Lin S.-T."/>
        </authorList>
    </citation>
    <scope>NUCLEOTIDE SEQUENCE [LARGE SCALE GENOMIC DNA]</scope>
    <source>
        <strain evidence="2 3">M1-10</strain>
    </source>
</reference>
<accession>A0ABS5QSZ7</accession>
<dbReference type="RefSeq" id="WP_213820098.1">
    <property type="nucleotide sequence ID" value="NZ_JAAMFI010000003.1"/>
</dbReference>
<name>A0ABS5QSZ7_9LACO</name>
<keyword evidence="1" id="KW-0812">Transmembrane</keyword>
<proteinExistence type="predicted"/>
<feature type="transmembrane region" description="Helical" evidence="1">
    <location>
        <begin position="56"/>
        <end position="79"/>
    </location>
</feature>
<comment type="caution">
    <text evidence="2">The sequence shown here is derived from an EMBL/GenBank/DDBJ whole genome shotgun (WGS) entry which is preliminary data.</text>
</comment>
<evidence type="ECO:0000313" key="2">
    <source>
        <dbReference type="EMBL" id="MBS9335506.1"/>
    </source>
</evidence>
<organism evidence="2 3">
    <name type="scientific">Fructobacillus papyriferae</name>
    <dbReference type="NCBI Taxonomy" id="2713171"/>
    <lineage>
        <taxon>Bacteria</taxon>
        <taxon>Bacillati</taxon>
        <taxon>Bacillota</taxon>
        <taxon>Bacilli</taxon>
        <taxon>Lactobacillales</taxon>
        <taxon>Lactobacillaceae</taxon>
        <taxon>Fructobacillus</taxon>
    </lineage>
</organism>
<sequence>MIKKIGQQTLFFTLIYAIVFVIDTVVEVFFFSKGGASQTVFGLKYQVVESTHALQYLHFSLPAVIVYLILLLLWLGIYFKFIRNKELPDPIDVITSFFLT</sequence>
<keyword evidence="3" id="KW-1185">Reference proteome</keyword>
<protein>
    <submittedName>
        <fullName evidence="2">Uncharacterized protein</fullName>
    </submittedName>
</protein>
<gene>
    <name evidence="2" type="ORF">G6R27_05630</name>
</gene>
<evidence type="ECO:0000256" key="1">
    <source>
        <dbReference type="SAM" id="Phobius"/>
    </source>
</evidence>
<feature type="transmembrane region" description="Helical" evidence="1">
    <location>
        <begin position="12"/>
        <end position="36"/>
    </location>
</feature>